<protein>
    <submittedName>
        <fullName evidence="2">Uncharacterized protein</fullName>
    </submittedName>
</protein>
<dbReference type="AlphaFoldDB" id="A0A4R1L5K9"/>
<gene>
    <name evidence="2" type="ORF">C7378_2034</name>
</gene>
<feature type="transmembrane region" description="Helical" evidence="1">
    <location>
        <begin position="35"/>
        <end position="53"/>
    </location>
</feature>
<reference evidence="2 3" key="1">
    <citation type="submission" date="2019-03" db="EMBL/GenBank/DDBJ databases">
        <title>Genomic Encyclopedia of Type Strains, Phase IV (KMG-IV): sequencing the most valuable type-strain genomes for metagenomic binning, comparative biology and taxonomic classification.</title>
        <authorList>
            <person name="Goeker M."/>
        </authorList>
    </citation>
    <scope>NUCLEOTIDE SEQUENCE [LARGE SCALE GENOMIC DNA]</scope>
    <source>
        <strain evidence="2 3">DSM 103428</strain>
    </source>
</reference>
<evidence type="ECO:0000313" key="3">
    <source>
        <dbReference type="Proteomes" id="UP000295210"/>
    </source>
</evidence>
<evidence type="ECO:0000313" key="2">
    <source>
        <dbReference type="EMBL" id="TCK72457.1"/>
    </source>
</evidence>
<keyword evidence="1" id="KW-0812">Transmembrane</keyword>
<keyword evidence="1" id="KW-1133">Transmembrane helix</keyword>
<keyword evidence="1" id="KW-0472">Membrane</keyword>
<evidence type="ECO:0000256" key="1">
    <source>
        <dbReference type="SAM" id="Phobius"/>
    </source>
</evidence>
<organism evidence="2 3">
    <name type="scientific">Acidipila rosea</name>
    <dbReference type="NCBI Taxonomy" id="768535"/>
    <lineage>
        <taxon>Bacteria</taxon>
        <taxon>Pseudomonadati</taxon>
        <taxon>Acidobacteriota</taxon>
        <taxon>Terriglobia</taxon>
        <taxon>Terriglobales</taxon>
        <taxon>Acidobacteriaceae</taxon>
        <taxon>Acidipila</taxon>
    </lineage>
</organism>
<comment type="caution">
    <text evidence="2">The sequence shown here is derived from an EMBL/GenBank/DDBJ whole genome shotgun (WGS) entry which is preliminary data.</text>
</comment>
<sequence>MERHVLIFGLVGGLLIATLQYTEYRFVIIEHSVELYSAVVAILFATFGIWLGLRIARSRETIRETSRETIRETVVVREAPVPAQAPALEPFAPNTAHQQTLGITARELETLTLVARGFRGHLKKGNFMYAKARRRNKSERFNQFLQWVTTLRAIAAELNDRAVDAPRGGQWSGVQVQRVLVRA</sequence>
<keyword evidence="3" id="KW-1185">Reference proteome</keyword>
<accession>A0A4R1L5K9</accession>
<name>A0A4R1L5K9_9BACT</name>
<proteinExistence type="predicted"/>
<dbReference type="Proteomes" id="UP000295210">
    <property type="component" value="Unassembled WGS sequence"/>
</dbReference>
<dbReference type="RefSeq" id="WP_243648176.1">
    <property type="nucleotide sequence ID" value="NZ_SMGK01000003.1"/>
</dbReference>
<dbReference type="EMBL" id="SMGK01000003">
    <property type="protein sequence ID" value="TCK72457.1"/>
    <property type="molecule type" value="Genomic_DNA"/>
</dbReference>